<feature type="compositionally biased region" description="Low complexity" evidence="7">
    <location>
        <begin position="824"/>
        <end position="837"/>
    </location>
</feature>
<gene>
    <name evidence="9" type="primary">ANAPC2</name>
    <name evidence="9" type="ORF">LAWI1_G000922</name>
</gene>
<dbReference type="SUPFAM" id="SSF75632">
    <property type="entry name" value="Cullin homology domain"/>
    <property type="match status" value="1"/>
</dbReference>
<dbReference type="Proteomes" id="UP000315522">
    <property type="component" value="Unassembled WGS sequence"/>
</dbReference>
<keyword evidence="2" id="KW-0132">Cell division</keyword>
<dbReference type="PANTHER" id="PTHR45957">
    <property type="entry name" value="ANAPHASE-PROMOTING COMPLEX SUBUNIT 2"/>
    <property type="match status" value="1"/>
</dbReference>
<dbReference type="Gene3D" id="3.30.230.130">
    <property type="entry name" value="Cullin, Chain C, Domain 2"/>
    <property type="match status" value="1"/>
</dbReference>
<evidence type="ECO:0000256" key="3">
    <source>
        <dbReference type="ARBA" id="ARBA00022776"/>
    </source>
</evidence>
<dbReference type="InterPro" id="IPR057975">
    <property type="entry name" value="TPR_ANAPC2"/>
</dbReference>
<dbReference type="Pfam" id="PF25773">
    <property type="entry name" value="TPR_ANAPC2"/>
    <property type="match status" value="1"/>
</dbReference>
<dbReference type="SMART" id="SM00182">
    <property type="entry name" value="CULLIN"/>
    <property type="match status" value="1"/>
</dbReference>
<dbReference type="Pfam" id="PF08672">
    <property type="entry name" value="ANAPC2"/>
    <property type="match status" value="1"/>
</dbReference>
<dbReference type="AlphaFoldDB" id="A0A559ML05"/>
<dbReference type="PANTHER" id="PTHR45957:SF1">
    <property type="entry name" value="ANAPHASE-PROMOTING COMPLEX SUBUNIT 2"/>
    <property type="match status" value="1"/>
</dbReference>
<evidence type="ECO:0000256" key="6">
    <source>
        <dbReference type="PROSITE-ProRule" id="PRU00330"/>
    </source>
</evidence>
<dbReference type="InterPro" id="IPR036317">
    <property type="entry name" value="Cullin_homology_sf"/>
</dbReference>
<dbReference type="GO" id="GO:0031625">
    <property type="term" value="F:ubiquitin protein ligase binding"/>
    <property type="evidence" value="ECO:0007669"/>
    <property type="project" value="InterPro"/>
</dbReference>
<keyword evidence="10" id="KW-1185">Reference proteome</keyword>
<dbReference type="InterPro" id="IPR059120">
    <property type="entry name" value="Cullin-like_AB"/>
</dbReference>
<organism evidence="9 10">
    <name type="scientific">Lachnellula willkommii</name>
    <dbReference type="NCBI Taxonomy" id="215461"/>
    <lineage>
        <taxon>Eukaryota</taxon>
        <taxon>Fungi</taxon>
        <taxon>Dikarya</taxon>
        <taxon>Ascomycota</taxon>
        <taxon>Pezizomycotina</taxon>
        <taxon>Leotiomycetes</taxon>
        <taxon>Helotiales</taxon>
        <taxon>Lachnaceae</taxon>
        <taxon>Lachnellula</taxon>
    </lineage>
</organism>
<evidence type="ECO:0000256" key="4">
    <source>
        <dbReference type="ARBA" id="ARBA00022786"/>
    </source>
</evidence>
<dbReference type="GO" id="GO:0070979">
    <property type="term" value="P:protein K11-linked ubiquitination"/>
    <property type="evidence" value="ECO:0007669"/>
    <property type="project" value="TreeGrafter"/>
</dbReference>
<keyword evidence="3" id="KW-0498">Mitosis</keyword>
<comment type="similarity">
    <text evidence="6">Belongs to the cullin family.</text>
</comment>
<dbReference type="InterPro" id="IPR036388">
    <property type="entry name" value="WH-like_DNA-bd_sf"/>
</dbReference>
<name>A0A559ML05_9HELO</name>
<dbReference type="InterPro" id="IPR044554">
    <property type="entry name" value="ANAPC2"/>
</dbReference>
<evidence type="ECO:0000256" key="1">
    <source>
        <dbReference type="ARBA" id="ARBA00016068"/>
    </source>
</evidence>
<dbReference type="GO" id="GO:0006511">
    <property type="term" value="P:ubiquitin-dependent protein catabolic process"/>
    <property type="evidence" value="ECO:0007669"/>
    <property type="project" value="InterPro"/>
</dbReference>
<keyword evidence="5" id="KW-0131">Cell cycle</keyword>
<evidence type="ECO:0000259" key="8">
    <source>
        <dbReference type="PROSITE" id="PS50069"/>
    </source>
</evidence>
<dbReference type="GO" id="GO:0051301">
    <property type="term" value="P:cell division"/>
    <property type="evidence" value="ECO:0007669"/>
    <property type="project" value="UniProtKB-KW"/>
</dbReference>
<reference evidence="9 10" key="1">
    <citation type="submission" date="2018-05" db="EMBL/GenBank/DDBJ databases">
        <title>Genome sequencing and assembly of the regulated plant pathogen Lachnellula willkommii and related sister species for the development of diagnostic species identification markers.</title>
        <authorList>
            <person name="Giroux E."/>
            <person name="Bilodeau G."/>
        </authorList>
    </citation>
    <scope>NUCLEOTIDE SEQUENCE [LARGE SCALE GENOMIC DNA]</scope>
    <source>
        <strain evidence="9 10">CBS 172.35</strain>
    </source>
</reference>
<dbReference type="PROSITE" id="PS50069">
    <property type="entry name" value="CULLIN_2"/>
    <property type="match status" value="1"/>
</dbReference>
<evidence type="ECO:0000313" key="9">
    <source>
        <dbReference type="EMBL" id="TVY93637.1"/>
    </source>
</evidence>
<dbReference type="SUPFAM" id="SSF46785">
    <property type="entry name" value="Winged helix' DNA-binding domain"/>
    <property type="match status" value="1"/>
</dbReference>
<dbReference type="SMART" id="SM01013">
    <property type="entry name" value="APC2"/>
    <property type="match status" value="1"/>
</dbReference>
<proteinExistence type="inferred from homology"/>
<dbReference type="InterPro" id="IPR014786">
    <property type="entry name" value="ANAPC2_C"/>
</dbReference>
<evidence type="ECO:0000256" key="7">
    <source>
        <dbReference type="SAM" id="MobiDB-lite"/>
    </source>
</evidence>
<evidence type="ECO:0000256" key="2">
    <source>
        <dbReference type="ARBA" id="ARBA00022618"/>
    </source>
</evidence>
<evidence type="ECO:0000256" key="5">
    <source>
        <dbReference type="ARBA" id="ARBA00023306"/>
    </source>
</evidence>
<evidence type="ECO:0000313" key="10">
    <source>
        <dbReference type="Proteomes" id="UP000315522"/>
    </source>
</evidence>
<feature type="domain" description="Cullin family profile" evidence="8">
    <location>
        <begin position="570"/>
        <end position="797"/>
    </location>
</feature>
<accession>A0A559ML05</accession>
<keyword evidence="4" id="KW-0833">Ubl conjugation pathway</keyword>
<protein>
    <recommendedName>
        <fullName evidence="1">Anaphase-promoting complex subunit 2</fullName>
    </recommendedName>
</protein>
<dbReference type="InterPro" id="IPR016158">
    <property type="entry name" value="Cullin_homology"/>
</dbReference>
<sequence length="924" mass="104472">MTNPRSSTRQKRVFDSVFGAREFSQPTPHATPDTGFTVPGQRFGGPLVDISHVFPAPPLANIRDDPRSLSQEESSHVTDKVRWDRSWHIVTHALLLPEFPQNWNSIVPLQPQKELLDGGFDHSLDNVLYPQDRLPFARDTEDIFEWHTQQVRSHFLHQVLPIILHLRENHAPDLLVRSSIKILETAHHQYLHGLAIMKEHMDISAPGTSMPILAKFRRDLHAIISKSVMEPLSAALRRLFERHIYTVLGLPLTKGNENNAIVPEGLGSEEARRQIIGLVESLRNIGLAGEKFQVSFAEIMNSSMTEYVYRGCKGLWDSEDGTSYNNATGSSGKEGTVLPRTAHHSSPSRCVTDLCEWIENRYAKLAVQVLGVLDIKTQVSWGDKEKYKEMGIGRLAELRINELFDIVKNWPHSGGALDDLRTAITTPQRRLHLTEAFANTLNEKLLHPGASTLQILQTYISMIWSFHALDHSKVLLDRVAYPLQLYLCSREDTVRIIITGLLADPEDSQGKETSVEKLVELAHLLNSGSEKIEQRANDEDLDWHDMEWVPDPVDAGPGYKRSKNADIIGTLIGALGAQDVFIKEFQNIIGENLLKYDGGFEREIKVLELLKVRFGESPLQACEVMLKDIQDSGRVNGLVRKKQKLNVTPDEEAAILSHRAEKQHRQTRGSGGPNLEEAAEKPSINAKILSRLFWPQLQDDNFLVPSEIADLQKRYEEGFASLKASRKLTWLHALGQATVELELEDRTIVEEVHTWQATVIWAFQSDNEKAPQHTVKQLVEHLEMEEPLVRSALKFWVNKLVLHEVSPSTFAVLETLNQEDRARSNAQAVASSSAANDNDGDDESKQLKKDSIESEKMQLYWQFIQSMLKNSSSQMPLQQIAMTLKMLIMDGFPYSNEELREFLARKVVDGELELVGGKYKLNKK</sequence>
<dbReference type="EMBL" id="QGML01000101">
    <property type="protein sequence ID" value="TVY93637.1"/>
    <property type="molecule type" value="Genomic_DNA"/>
</dbReference>
<dbReference type="GO" id="GO:0007091">
    <property type="term" value="P:metaphase/anaphase transition of mitotic cell cycle"/>
    <property type="evidence" value="ECO:0007669"/>
    <property type="project" value="TreeGrafter"/>
</dbReference>
<dbReference type="InterPro" id="IPR036390">
    <property type="entry name" value="WH_DNA-bd_sf"/>
</dbReference>
<dbReference type="Gene3D" id="1.10.10.10">
    <property type="entry name" value="Winged helix-like DNA-binding domain superfamily/Winged helix DNA-binding domain"/>
    <property type="match status" value="1"/>
</dbReference>
<dbReference type="GO" id="GO:0005680">
    <property type="term" value="C:anaphase-promoting complex"/>
    <property type="evidence" value="ECO:0007669"/>
    <property type="project" value="TreeGrafter"/>
</dbReference>
<feature type="region of interest" description="Disordered" evidence="7">
    <location>
        <begin position="823"/>
        <end position="849"/>
    </location>
</feature>
<feature type="region of interest" description="Disordered" evidence="7">
    <location>
        <begin position="657"/>
        <end position="679"/>
    </location>
</feature>
<dbReference type="Pfam" id="PF26557">
    <property type="entry name" value="Cullin_AB"/>
    <property type="match status" value="1"/>
</dbReference>
<comment type="caution">
    <text evidence="9">The sequence shown here is derived from an EMBL/GenBank/DDBJ whole genome shotgun (WGS) entry which is preliminary data.</text>
</comment>